<organism evidence="1 2">
    <name type="scientific">Solanum commersonii</name>
    <name type="common">Commerson's wild potato</name>
    <name type="synonym">Commerson's nightshade</name>
    <dbReference type="NCBI Taxonomy" id="4109"/>
    <lineage>
        <taxon>Eukaryota</taxon>
        <taxon>Viridiplantae</taxon>
        <taxon>Streptophyta</taxon>
        <taxon>Embryophyta</taxon>
        <taxon>Tracheophyta</taxon>
        <taxon>Spermatophyta</taxon>
        <taxon>Magnoliopsida</taxon>
        <taxon>eudicotyledons</taxon>
        <taxon>Gunneridae</taxon>
        <taxon>Pentapetalae</taxon>
        <taxon>asterids</taxon>
        <taxon>lamiids</taxon>
        <taxon>Solanales</taxon>
        <taxon>Solanaceae</taxon>
        <taxon>Solanoideae</taxon>
        <taxon>Solaneae</taxon>
        <taxon>Solanum</taxon>
    </lineage>
</organism>
<evidence type="ECO:0000313" key="2">
    <source>
        <dbReference type="Proteomes" id="UP000824120"/>
    </source>
</evidence>
<comment type="caution">
    <text evidence="1">The sequence shown here is derived from an EMBL/GenBank/DDBJ whole genome shotgun (WGS) entry which is preliminary data.</text>
</comment>
<dbReference type="Proteomes" id="UP000824120">
    <property type="component" value="Chromosome 7"/>
</dbReference>
<name>A0A9J5Y9G9_SOLCO</name>
<keyword evidence="2" id="KW-1185">Reference proteome</keyword>
<proteinExistence type="predicted"/>
<dbReference type="EMBL" id="JACXVP010000007">
    <property type="protein sequence ID" value="KAG5595638.1"/>
    <property type="molecule type" value="Genomic_DNA"/>
</dbReference>
<gene>
    <name evidence="1" type="ORF">H5410_036870</name>
</gene>
<reference evidence="1 2" key="1">
    <citation type="submission" date="2020-09" db="EMBL/GenBank/DDBJ databases">
        <title>De no assembly of potato wild relative species, Solanum commersonii.</title>
        <authorList>
            <person name="Cho K."/>
        </authorList>
    </citation>
    <scope>NUCLEOTIDE SEQUENCE [LARGE SCALE GENOMIC DNA]</scope>
    <source>
        <strain evidence="1">LZ3.2</strain>
        <tissue evidence="1">Leaf</tissue>
    </source>
</reference>
<protein>
    <submittedName>
        <fullName evidence="1">Uncharacterized protein</fullName>
    </submittedName>
</protein>
<evidence type="ECO:0000313" key="1">
    <source>
        <dbReference type="EMBL" id="KAG5595638.1"/>
    </source>
</evidence>
<sequence length="114" mass="12994">MTRLIFEVILRMFILRSFSGFVRFCLIAKTQVQQFRKDVLNSASQDSIMNVHNKAQITHARINYILKDSSYDTPLSKILKLTILSSNASSSSTKLFKCAYTNNDSIFTHNGLII</sequence>
<accession>A0A9J5Y9G9</accession>
<dbReference type="AlphaFoldDB" id="A0A9J5Y9G9"/>